<dbReference type="AlphaFoldDB" id="A0A1I4SAZ2"/>
<organism evidence="4 5">
    <name type="scientific">Pleomorphomonas diazotrophica</name>
    <dbReference type="NCBI Taxonomy" id="1166257"/>
    <lineage>
        <taxon>Bacteria</taxon>
        <taxon>Pseudomonadati</taxon>
        <taxon>Pseudomonadota</taxon>
        <taxon>Alphaproteobacteria</taxon>
        <taxon>Hyphomicrobiales</taxon>
        <taxon>Pleomorphomonadaceae</taxon>
        <taxon>Pleomorphomonas</taxon>
    </lineage>
</organism>
<dbReference type="PANTHER" id="PTHR43748">
    <property type="entry name" value="RIBOSE-5-PHOSPHATE ISOMERASE 3, CHLOROPLASTIC-RELATED"/>
    <property type="match status" value="1"/>
</dbReference>
<keyword evidence="5" id="KW-1185">Reference proteome</keyword>
<evidence type="ECO:0000313" key="4">
    <source>
        <dbReference type="EMBL" id="PKR88809.1"/>
    </source>
</evidence>
<protein>
    <recommendedName>
        <fullName evidence="3">Ribose-5-phosphate isomerase A</fullName>
        <ecNumber evidence="3">5.3.1.6</ecNumber>
    </recommendedName>
    <alternativeName>
        <fullName evidence="3">Phosphoriboisomerase A</fullName>
        <shortName evidence="3">PRI</shortName>
    </alternativeName>
</protein>
<dbReference type="SUPFAM" id="SSF100950">
    <property type="entry name" value="NagB/RpiA/CoA transferase-like"/>
    <property type="match status" value="1"/>
</dbReference>
<dbReference type="Gene3D" id="3.40.50.1360">
    <property type="match status" value="1"/>
</dbReference>
<comment type="similarity">
    <text evidence="3">Belongs to the ribose 5-phosphate isomerase family.</text>
</comment>
<sequence>MPPQANPEARFKQQAGEHAASLVQSGMVVGLGTGSTAIFATRKIAVRLQTGDLQGIVAIATSRATDDTARALGIPMLADDIPREIDITIDGADEVDPAMDLIKGGGGALLREKIVAEASRLEVIVVDEGKLSPRLGTHWPLPVEVLEFGWRSQVRFLESLGAAVTPRPGNGGLFRTDQGNLILDSRFGPINNPLELAGKLEARAGIIGHGLFIGIASDLVVAGNDGIRHLQRGHGGSGQQP</sequence>
<dbReference type="FunFam" id="3.40.50.1360:FF:000001">
    <property type="entry name" value="Ribose-5-phosphate isomerase A"/>
    <property type="match status" value="1"/>
</dbReference>
<dbReference type="NCBIfam" id="NF001924">
    <property type="entry name" value="PRK00702.1"/>
    <property type="match status" value="1"/>
</dbReference>
<evidence type="ECO:0000256" key="3">
    <source>
        <dbReference type="HAMAP-Rule" id="MF_00170"/>
    </source>
</evidence>
<dbReference type="GO" id="GO:0004751">
    <property type="term" value="F:ribose-5-phosphate isomerase activity"/>
    <property type="evidence" value="ECO:0007669"/>
    <property type="project" value="UniProtKB-UniRule"/>
</dbReference>
<dbReference type="OrthoDB" id="5870696at2"/>
<comment type="caution">
    <text evidence="4">The sequence shown here is derived from an EMBL/GenBank/DDBJ whole genome shotgun (WGS) entry which is preliminary data.</text>
</comment>
<reference evidence="4 5" key="1">
    <citation type="submission" date="2017-12" db="EMBL/GenBank/DDBJ databases">
        <title>Anaerobic carbon monoxide metabolism by Pleomorphomonas carboxyditropha sp. nov., a new mesophilic hydrogenogenic carboxidotroph.</title>
        <authorList>
            <person name="Esquivel-Elizondo S."/>
            <person name="Krajmalnik-Brown R."/>
        </authorList>
    </citation>
    <scope>NUCLEOTIDE SEQUENCE [LARGE SCALE GENOMIC DNA]</scope>
    <source>
        <strain evidence="4 5">R5-392</strain>
    </source>
</reference>
<dbReference type="InterPro" id="IPR004788">
    <property type="entry name" value="Ribose5P_isomerase_type_A"/>
</dbReference>
<comment type="catalytic activity">
    <reaction evidence="1 3">
        <text>aldehydo-D-ribose 5-phosphate = D-ribulose 5-phosphate</text>
        <dbReference type="Rhea" id="RHEA:14657"/>
        <dbReference type="ChEBI" id="CHEBI:58121"/>
        <dbReference type="ChEBI" id="CHEBI:58273"/>
        <dbReference type="EC" id="5.3.1.6"/>
    </reaction>
</comment>
<dbReference type="GO" id="GO:0009052">
    <property type="term" value="P:pentose-phosphate shunt, non-oxidative branch"/>
    <property type="evidence" value="ECO:0007669"/>
    <property type="project" value="UniProtKB-UniRule"/>
</dbReference>
<dbReference type="UniPathway" id="UPA00115">
    <property type="reaction ID" value="UER00412"/>
</dbReference>
<feature type="binding site" evidence="3">
    <location>
        <begin position="103"/>
        <end position="106"/>
    </location>
    <ligand>
        <name>substrate</name>
    </ligand>
</feature>
<dbReference type="HAMAP" id="MF_00170">
    <property type="entry name" value="Rib_5P_isom_A"/>
    <property type="match status" value="1"/>
</dbReference>
<dbReference type="SUPFAM" id="SSF75445">
    <property type="entry name" value="D-ribose-5-phosphate isomerase (RpiA), lid domain"/>
    <property type="match status" value="1"/>
</dbReference>
<evidence type="ECO:0000256" key="1">
    <source>
        <dbReference type="ARBA" id="ARBA00001713"/>
    </source>
</evidence>
<dbReference type="Proteomes" id="UP000233491">
    <property type="component" value="Unassembled WGS sequence"/>
</dbReference>
<accession>A0A1I4SAZ2</accession>
<evidence type="ECO:0000313" key="5">
    <source>
        <dbReference type="Proteomes" id="UP000233491"/>
    </source>
</evidence>
<dbReference type="EMBL" id="PJNW01000009">
    <property type="protein sequence ID" value="PKR88809.1"/>
    <property type="molecule type" value="Genomic_DNA"/>
</dbReference>
<feature type="active site" description="Proton acceptor" evidence="3">
    <location>
        <position position="112"/>
    </location>
</feature>
<comment type="subunit">
    <text evidence="3">Homodimer.</text>
</comment>
<feature type="binding site" evidence="3">
    <location>
        <begin position="33"/>
        <end position="36"/>
    </location>
    <ligand>
        <name>substrate</name>
    </ligand>
</feature>
<proteinExistence type="inferred from homology"/>
<dbReference type="RefSeq" id="WP_101289518.1">
    <property type="nucleotide sequence ID" value="NZ_FOUQ01000003.1"/>
</dbReference>
<feature type="binding site" evidence="3">
    <location>
        <position position="130"/>
    </location>
    <ligand>
        <name>substrate</name>
    </ligand>
</feature>
<dbReference type="NCBIfam" id="TIGR00021">
    <property type="entry name" value="rpiA"/>
    <property type="match status" value="1"/>
</dbReference>
<comment type="pathway">
    <text evidence="3">Carbohydrate degradation; pentose phosphate pathway; D-ribose 5-phosphate from D-ribulose 5-phosphate (non-oxidative stage): step 1/1.</text>
</comment>
<dbReference type="Pfam" id="PF06026">
    <property type="entry name" value="Rib_5-P_isom_A"/>
    <property type="match status" value="1"/>
</dbReference>
<dbReference type="EC" id="5.3.1.6" evidence="3"/>
<keyword evidence="2 3" id="KW-0413">Isomerase</keyword>
<evidence type="ECO:0000256" key="2">
    <source>
        <dbReference type="ARBA" id="ARBA00023235"/>
    </source>
</evidence>
<dbReference type="PANTHER" id="PTHR43748:SF3">
    <property type="entry name" value="RIBOSE-5-PHOSPHATE ISOMERASE 3, CHLOROPLASTIC-RELATED"/>
    <property type="match status" value="1"/>
</dbReference>
<comment type="function">
    <text evidence="3">Catalyzes the reversible conversion of ribose-5-phosphate to ribulose 5-phosphate.</text>
</comment>
<dbReference type="InterPro" id="IPR050262">
    <property type="entry name" value="Ribose-5P_isomerase"/>
</dbReference>
<dbReference type="InterPro" id="IPR037171">
    <property type="entry name" value="NagB/RpiA_transferase-like"/>
</dbReference>
<dbReference type="CDD" id="cd01398">
    <property type="entry name" value="RPI_A"/>
    <property type="match status" value="1"/>
</dbReference>
<dbReference type="Gene3D" id="3.30.70.260">
    <property type="match status" value="1"/>
</dbReference>
<dbReference type="InterPro" id="IPR020672">
    <property type="entry name" value="Ribose5P_isomerase_typA_subgr"/>
</dbReference>
<name>A0A1I4SAZ2_9HYPH</name>
<feature type="binding site" evidence="3">
    <location>
        <begin position="90"/>
        <end position="93"/>
    </location>
    <ligand>
        <name>substrate</name>
    </ligand>
</feature>
<gene>
    <name evidence="3" type="primary">rpiA</name>
    <name evidence="4" type="ORF">CXZ10_11850</name>
</gene>